<dbReference type="EMBL" id="CAESAJ010000044">
    <property type="protein sequence ID" value="CAB4335866.1"/>
    <property type="molecule type" value="Genomic_DNA"/>
</dbReference>
<dbReference type="AlphaFoldDB" id="A0A6J5Z2U6"/>
<gene>
    <name evidence="1" type="ORF">UFOPK3770_00560</name>
</gene>
<dbReference type="InterPro" id="IPR026286">
    <property type="entry name" value="MaiA/AMDase"/>
</dbReference>
<dbReference type="PIRSF" id="PIRSF015736">
    <property type="entry name" value="MI"/>
    <property type="match status" value="1"/>
</dbReference>
<reference evidence="1" key="1">
    <citation type="submission" date="2020-05" db="EMBL/GenBank/DDBJ databases">
        <authorList>
            <person name="Chiriac C."/>
            <person name="Salcher M."/>
            <person name="Ghai R."/>
            <person name="Kavagutti S V."/>
        </authorList>
    </citation>
    <scope>NUCLEOTIDE SEQUENCE</scope>
</reference>
<dbReference type="InterPro" id="IPR053714">
    <property type="entry name" value="Iso_Racemase_Enz_sf"/>
</dbReference>
<proteinExistence type="predicted"/>
<dbReference type="PANTHER" id="PTHR40267:SF1">
    <property type="entry name" value="BLR3294 PROTEIN"/>
    <property type="match status" value="1"/>
</dbReference>
<evidence type="ECO:0000313" key="1">
    <source>
        <dbReference type="EMBL" id="CAB4335866.1"/>
    </source>
</evidence>
<dbReference type="Pfam" id="PF17645">
    <property type="entry name" value="Amdase"/>
    <property type="match status" value="1"/>
</dbReference>
<dbReference type="Gene3D" id="3.40.50.12500">
    <property type="match status" value="1"/>
</dbReference>
<dbReference type="PANTHER" id="PTHR40267">
    <property type="entry name" value="BLR3294 PROTEIN"/>
    <property type="match status" value="1"/>
</dbReference>
<protein>
    <submittedName>
        <fullName evidence="1">Unannotated protein</fullName>
    </submittedName>
</protein>
<accession>A0A6J5Z2U6</accession>
<name>A0A6J5Z2U6_9ZZZZ</name>
<sequence>MYGRRGRLGLISLATDLTVQPEIARMVPKDFAVYAAPITLPRGEVTPESLSELTQGDELEQAAKKLAWAEVDVILFACTSGSFIHGLGWDQELIERIELASSIRATTTSTTVIAALTAVQARVLTVVTPYLDSVNSIEKKYFEDNGFSVAAISGLGLEFDRDIARLDPQDAIQQVSQTDVPESDTIFISCTDYHVLDAIPEIEKNQGKSVVTSNQAGTWGALRKIGVTETIPDAGYLMTLPYPA</sequence>
<organism evidence="1">
    <name type="scientific">freshwater metagenome</name>
    <dbReference type="NCBI Taxonomy" id="449393"/>
    <lineage>
        <taxon>unclassified sequences</taxon>
        <taxon>metagenomes</taxon>
        <taxon>ecological metagenomes</taxon>
    </lineage>
</organism>